<dbReference type="Proteomes" id="UP001236239">
    <property type="component" value="Unassembled WGS sequence"/>
</dbReference>
<evidence type="ECO:0000313" key="3">
    <source>
        <dbReference type="EMBL" id="MDP8173435.1"/>
    </source>
</evidence>
<reference evidence="3" key="4">
    <citation type="journal article" date="2023" name="Front. Microbiol.">
        <title>Phylogeography and host specificity of Pasteurellaceae pathogenic to sea-farmed fish in the north-east Atlantic.</title>
        <authorList>
            <person name="Gulla S."/>
            <person name="Colquhoun D.J."/>
            <person name="Olsen A.B."/>
            <person name="Spilsberg B."/>
            <person name="Lagesen K."/>
            <person name="Aakesson C.P."/>
            <person name="Strom S."/>
            <person name="Manji F."/>
            <person name="Birkbeck T.H."/>
            <person name="Nilsen H.K."/>
        </authorList>
    </citation>
    <scope>NUCLEOTIDE SEQUENCE</scope>
    <source>
        <strain evidence="4">98B1</strain>
        <strain evidence="3">TW16_20</strain>
    </source>
</reference>
<dbReference type="STRING" id="97481.SAMN05444853_104121"/>
<dbReference type="Proteomes" id="UP000198883">
    <property type="component" value="Unassembled WGS sequence"/>
</dbReference>
<keyword evidence="1" id="KW-0472">Membrane</keyword>
<proteinExistence type="predicted"/>
<feature type="transmembrane region" description="Helical" evidence="1">
    <location>
        <begin position="43"/>
        <end position="63"/>
    </location>
</feature>
<feature type="transmembrane region" description="Helical" evidence="1">
    <location>
        <begin position="75"/>
        <end position="92"/>
    </location>
</feature>
<keyword evidence="7" id="KW-1185">Reference proteome</keyword>
<protein>
    <submittedName>
        <fullName evidence="2">DUF805 domain-containing protein</fullName>
    </submittedName>
    <submittedName>
        <fullName evidence="5">Uncharacterized membrane protein YhaH, DUF805 family</fullName>
    </submittedName>
</protein>
<evidence type="ECO:0000256" key="1">
    <source>
        <dbReference type="SAM" id="Phobius"/>
    </source>
</evidence>
<dbReference type="Proteomes" id="UP001231736">
    <property type="component" value="Unassembled WGS sequence"/>
</dbReference>
<dbReference type="EMBL" id="JASAYT010000032">
    <property type="protein sequence ID" value="MDP8175597.1"/>
    <property type="molecule type" value="Genomic_DNA"/>
</dbReference>
<keyword evidence="1" id="KW-1133">Transmembrane helix</keyword>
<dbReference type="RefSeq" id="WP_090920792.1">
    <property type="nucleotide sequence ID" value="NZ_CP016180.1"/>
</dbReference>
<dbReference type="EMBL" id="FOBN01000004">
    <property type="protein sequence ID" value="SEM08238.1"/>
    <property type="molecule type" value="Genomic_DNA"/>
</dbReference>
<feature type="transmembrane region" description="Helical" evidence="1">
    <location>
        <begin position="18"/>
        <end position="37"/>
    </location>
</feature>
<feature type="transmembrane region" description="Helical" evidence="1">
    <location>
        <begin position="98"/>
        <end position="119"/>
    </location>
</feature>
<dbReference type="InterPro" id="IPR008523">
    <property type="entry name" value="DUF805"/>
</dbReference>
<dbReference type="EMBL" id="JASAVS010000008">
    <property type="protein sequence ID" value="MDP8085212.1"/>
    <property type="molecule type" value="Genomic_DNA"/>
</dbReference>
<dbReference type="GO" id="GO:0005886">
    <property type="term" value="C:plasma membrane"/>
    <property type="evidence" value="ECO:0007669"/>
    <property type="project" value="TreeGrafter"/>
</dbReference>
<dbReference type="Proteomes" id="UP001224812">
    <property type="component" value="Unassembled WGS sequence"/>
</dbReference>
<evidence type="ECO:0000313" key="4">
    <source>
        <dbReference type="EMBL" id="MDP8175597.1"/>
    </source>
</evidence>
<keyword evidence="1" id="KW-0812">Transmembrane</keyword>
<organism evidence="5 6">
    <name type="scientific">Phocoenobacter skyensis</name>
    <dbReference type="NCBI Taxonomy" id="97481"/>
    <lineage>
        <taxon>Bacteria</taxon>
        <taxon>Pseudomonadati</taxon>
        <taxon>Pseudomonadota</taxon>
        <taxon>Gammaproteobacteria</taxon>
        <taxon>Pasteurellales</taxon>
        <taxon>Pasteurellaceae</taxon>
        <taxon>Phocoenobacter</taxon>
    </lineage>
</organism>
<evidence type="ECO:0000313" key="7">
    <source>
        <dbReference type="Proteomes" id="UP001224812"/>
    </source>
</evidence>
<name>A0A1H7VHB1_9PAST</name>
<gene>
    <name evidence="2" type="ORF">QJT92_04630</name>
    <name evidence="3" type="ORF">QJU93_08720</name>
    <name evidence="4" type="ORF">QJU97_09060</name>
    <name evidence="5" type="ORF">SAMN05444853_104121</name>
</gene>
<reference evidence="5" key="1">
    <citation type="submission" date="2016-10" db="EMBL/GenBank/DDBJ databases">
        <authorList>
            <person name="de Groot N.N."/>
        </authorList>
    </citation>
    <scope>NUCLEOTIDE SEQUENCE [LARGE SCALE GENOMIC DNA]</scope>
    <source>
        <strain evidence="5">DSM 24204</strain>
    </source>
</reference>
<dbReference type="EMBL" id="JASAYQ010000016">
    <property type="protein sequence ID" value="MDP8173435.1"/>
    <property type="molecule type" value="Genomic_DNA"/>
</dbReference>
<dbReference type="PANTHER" id="PTHR34980">
    <property type="entry name" value="INNER MEMBRANE PROTEIN-RELATED-RELATED"/>
    <property type="match status" value="1"/>
</dbReference>
<sequence length="139" mass="15532">MIWYHALFSLQGRLNRQGFWIGIGLNFAFLLIVANLLGDFSTMPLIGFAPLLISLYSIITVIIKRLHDRNRSAKSISILLVPVLCYFASLTTEGKMAWALGVVMPVFIATTLLLEWGCFKSFPESNEYGEQGLSVTLTK</sequence>
<evidence type="ECO:0000313" key="2">
    <source>
        <dbReference type="EMBL" id="MDP8085212.1"/>
    </source>
</evidence>
<evidence type="ECO:0000313" key="5">
    <source>
        <dbReference type="EMBL" id="SEM08238.1"/>
    </source>
</evidence>
<dbReference type="GeneID" id="83545429"/>
<accession>A0A1H7VHB1</accession>
<dbReference type="AlphaFoldDB" id="A0A1H7VHB1"/>
<evidence type="ECO:0000313" key="6">
    <source>
        <dbReference type="Proteomes" id="UP000198883"/>
    </source>
</evidence>
<dbReference type="OrthoDB" id="9812349at2"/>
<dbReference type="PANTHER" id="PTHR34980:SF1">
    <property type="entry name" value="INNER MEMBRANE PROTEIN"/>
    <property type="match status" value="1"/>
</dbReference>
<reference evidence="6" key="2">
    <citation type="submission" date="2016-10" db="EMBL/GenBank/DDBJ databases">
        <authorList>
            <person name="Varghese N."/>
            <person name="Submissions S."/>
        </authorList>
    </citation>
    <scope>NUCLEOTIDE SEQUENCE [LARGE SCALE GENOMIC DNA]</scope>
    <source>
        <strain evidence="6">DSM 24204</strain>
    </source>
</reference>
<reference evidence="2 7" key="3">
    <citation type="journal article" date="2023" name="Front. Microbiol.">
        <title>Phylogeography and host specificity of Pasteurellaceae pathogenic to sea-farmed fish in the north-east Atlantic.</title>
        <authorList>
            <person name="Gulla S."/>
            <person name="Colquhoun D.J."/>
            <person name="Olsen A.B."/>
            <person name="Spilsberg B."/>
            <person name="Lagesen K."/>
            <person name="Aakesson C.P."/>
            <person name="Strom S."/>
            <person name="Manji F."/>
            <person name="Birkbeck T.H."/>
            <person name="Nilsen H.K."/>
        </authorList>
    </citation>
    <scope>NUCLEOTIDE SEQUENCE [LARGE SCALE GENOMIC DNA]</scope>
    <source>
        <strain evidence="2 7">VIO11850</strain>
    </source>
</reference>
<dbReference type="Pfam" id="PF05656">
    <property type="entry name" value="DUF805"/>
    <property type="match status" value="1"/>
</dbReference>